<dbReference type="OrthoDB" id="2368966at2759"/>
<dbReference type="SUPFAM" id="SSF52047">
    <property type="entry name" value="RNI-like"/>
    <property type="match status" value="1"/>
</dbReference>
<dbReference type="Gene3D" id="3.80.10.10">
    <property type="entry name" value="Ribonuclease Inhibitor"/>
    <property type="match status" value="1"/>
</dbReference>
<proteinExistence type="predicted"/>
<name>A0A2Z6QZ65_9GLOM</name>
<accession>A0A2Z6QZ65</accession>
<dbReference type="EMBL" id="BEXD01001391">
    <property type="protein sequence ID" value="GBB93892.1"/>
    <property type="molecule type" value="Genomic_DNA"/>
</dbReference>
<keyword evidence="3" id="KW-1185">Reference proteome</keyword>
<evidence type="ECO:0000313" key="1">
    <source>
        <dbReference type="EMBL" id="GBB93892.1"/>
    </source>
</evidence>
<dbReference type="AlphaFoldDB" id="A0A2Z6QZ65"/>
<reference evidence="1 3" key="1">
    <citation type="submission" date="2017-11" db="EMBL/GenBank/DDBJ databases">
        <title>The genome of Rhizophagus clarus HR1 reveals common genetic basis of auxotrophy among arbuscular mycorrhizal fungi.</title>
        <authorList>
            <person name="Kobayashi Y."/>
        </authorList>
    </citation>
    <scope>NUCLEOTIDE SEQUENCE [LARGE SCALE GENOMIC DNA]</scope>
    <source>
        <strain evidence="1 3">HR1</strain>
    </source>
</reference>
<organism evidence="1 3">
    <name type="scientific">Rhizophagus clarus</name>
    <dbReference type="NCBI Taxonomy" id="94130"/>
    <lineage>
        <taxon>Eukaryota</taxon>
        <taxon>Fungi</taxon>
        <taxon>Fungi incertae sedis</taxon>
        <taxon>Mucoromycota</taxon>
        <taxon>Glomeromycotina</taxon>
        <taxon>Glomeromycetes</taxon>
        <taxon>Glomerales</taxon>
        <taxon>Glomeraceae</taxon>
        <taxon>Rhizophagus</taxon>
    </lineage>
</organism>
<dbReference type="InterPro" id="IPR032675">
    <property type="entry name" value="LRR_dom_sf"/>
</dbReference>
<dbReference type="Proteomes" id="UP000615446">
    <property type="component" value="Unassembled WGS sequence"/>
</dbReference>
<comment type="caution">
    <text evidence="1">The sequence shown here is derived from an EMBL/GenBank/DDBJ whole genome shotgun (WGS) entry which is preliminary data.</text>
</comment>
<dbReference type="EMBL" id="BLAL01000060">
    <property type="protein sequence ID" value="GES82299.1"/>
    <property type="molecule type" value="Genomic_DNA"/>
</dbReference>
<reference evidence="2" key="2">
    <citation type="submission" date="2019-10" db="EMBL/GenBank/DDBJ databases">
        <title>Conservation and host-specific expression of non-tandemly repeated heterogenous ribosome RNA gene in arbuscular mycorrhizal fungi.</title>
        <authorList>
            <person name="Maeda T."/>
            <person name="Kobayashi Y."/>
            <person name="Nakagawa T."/>
            <person name="Ezawa T."/>
            <person name="Yamaguchi K."/>
            <person name="Bino T."/>
            <person name="Nishimoto Y."/>
            <person name="Shigenobu S."/>
            <person name="Kawaguchi M."/>
        </authorList>
    </citation>
    <scope>NUCLEOTIDE SEQUENCE</scope>
    <source>
        <strain evidence="2">HR1</strain>
    </source>
</reference>
<dbReference type="Proteomes" id="UP000247702">
    <property type="component" value="Unassembled WGS sequence"/>
</dbReference>
<sequence>MSKLNRDILFLIFEELQDDSKTLFSSLMVNRTWSETVIPILWKNPWCYNIDYSNKSNLFNIIASYVFDDIEEYLSGRGLLTISRKQPLYDYLSFCRSINVEVIQDISTIGSPIDYDQFYIQEIFYNLLMKKCTMLKFLDVRTIKHQIFYFPEADVHLKSICEIICDSSIDCSYFYGLAHKCQYIQKITFINKSTKVNRGIVRLIESQKDLRSFEWKDDFENDYFIGDPYKDILRALEMKADSLNHLKMYFLYIYRYEYTMLQEIFPKFRRLISLLIDDFCFFTKDQLKSLIYRDIEILNVDYVTLDTASSIVENSGGKLRKILLKYCDYYNYEDYFNQDSLIFIRKIRENCPRIEYLSLIFSPSEEHFTEFEKLLKTCRNLKSLLIVISNLDNEESFEDISNNGKRLLEILIRSAPTNFREIRFFDDFKFSLEVLGKFFKNWRGRPALSIITSDDVYEEEKYTNLINEHRNYGVIKEFICVSEKDIYF</sequence>
<protein>
    <recommendedName>
        <fullName evidence="4">F-box domain-containing protein</fullName>
    </recommendedName>
</protein>
<evidence type="ECO:0008006" key="4">
    <source>
        <dbReference type="Google" id="ProtNLM"/>
    </source>
</evidence>
<gene>
    <name evidence="2" type="ORF">RCL2_000951200</name>
    <name evidence="1" type="ORF">RclHR1_02250002</name>
</gene>
<evidence type="ECO:0000313" key="2">
    <source>
        <dbReference type="EMBL" id="GES82299.1"/>
    </source>
</evidence>
<evidence type="ECO:0000313" key="3">
    <source>
        <dbReference type="Proteomes" id="UP000247702"/>
    </source>
</evidence>